<reference evidence="1 2" key="1">
    <citation type="journal article" date="2013" name="Genome Announc.">
        <title>Draft Genome Sequences of Two Pairs of Human Intestinal Bifidobacterium longum subsp. longum Strains, 44B and 1-6B and 35B and 2-2B, Consecutively Isolated from Two Children after a 5-Year Time Period.</title>
        <authorList>
            <person name="Shkoporov A.N."/>
            <person name="Efimov B.A."/>
            <person name="Khokhlova E.V."/>
            <person name="Chaplin A.V."/>
            <person name="Kafarskaya L.I."/>
            <person name="Durkin A.S."/>
            <person name="McCorrison J."/>
            <person name="Torralba M."/>
            <person name="Gillis M."/>
            <person name="Sutton G."/>
            <person name="Weibel D.B."/>
            <person name="Nelson K.E."/>
            <person name="Smeianov V.V."/>
        </authorList>
    </citation>
    <scope>NUCLEOTIDE SEQUENCE [LARGE SCALE GENOMIC DNA]</scope>
    <source>
        <strain evidence="1 2">1-6B</strain>
    </source>
</reference>
<dbReference type="AlphaFoldDB" id="A0AA87IEI9"/>
<dbReference type="EMBL" id="AJTF01000121">
    <property type="protein sequence ID" value="EIJ23957.1"/>
    <property type="molecule type" value="Genomic_DNA"/>
</dbReference>
<comment type="caution">
    <text evidence="1">The sequence shown here is derived from an EMBL/GenBank/DDBJ whole genome shotgun (WGS) entry which is preliminary data.</text>
</comment>
<name>A0AA87IEI9_BIFLL</name>
<sequence>MGLVPSVYGPVCMECVLSDKQVGPNRASLLFTLFGDGRGRKVPA</sequence>
<organism evidence="1 2">
    <name type="scientific">Bifidobacterium longum subsp. longum 1-6B</name>
    <dbReference type="NCBI Taxonomy" id="1161744"/>
    <lineage>
        <taxon>Bacteria</taxon>
        <taxon>Bacillati</taxon>
        <taxon>Actinomycetota</taxon>
        <taxon>Actinomycetes</taxon>
        <taxon>Bifidobacteriales</taxon>
        <taxon>Bifidobacteriaceae</taxon>
        <taxon>Bifidobacterium</taxon>
    </lineage>
</organism>
<accession>A0AA87IEI9</accession>
<evidence type="ECO:0000313" key="1">
    <source>
        <dbReference type="EMBL" id="EIJ23957.1"/>
    </source>
</evidence>
<protein>
    <submittedName>
        <fullName evidence="1">Uncharacterized protein</fullName>
    </submittedName>
</protein>
<gene>
    <name evidence="1" type="ORF">HMPREF1313_1431</name>
</gene>
<proteinExistence type="predicted"/>
<evidence type="ECO:0000313" key="2">
    <source>
        <dbReference type="Proteomes" id="UP000006410"/>
    </source>
</evidence>
<dbReference type="Proteomes" id="UP000006410">
    <property type="component" value="Unassembled WGS sequence"/>
</dbReference>